<reference evidence="1" key="1">
    <citation type="submission" date="2020-01" db="EMBL/GenBank/DDBJ databases">
        <authorList>
            <person name="Qin S."/>
        </authorList>
    </citation>
    <scope>NUCLEOTIDE SEQUENCE</scope>
    <source>
        <strain evidence="1">CVir17-16-YZ6g</strain>
        <plasmid evidence="1">p17-15-vir-like</plasmid>
    </source>
</reference>
<name>A0A8B0SUD1_KLEPN</name>
<keyword evidence="1" id="KW-0614">Plasmid</keyword>
<geneLocation type="plasmid" evidence="1">
    <name>p17-15-vir-like</name>
</geneLocation>
<sequence length="39" mass="4544">MKIKKDDIWTTYQRVQENLIKGGLLGRTEKKGKEQQPGQ</sequence>
<evidence type="ECO:0000313" key="1">
    <source>
        <dbReference type="EMBL" id="QTX14454.1"/>
    </source>
</evidence>
<proteinExistence type="predicted"/>
<dbReference type="EMBL" id="MN956836">
    <property type="protein sequence ID" value="QTX14454.1"/>
    <property type="molecule type" value="Genomic_DNA"/>
</dbReference>
<accession>A0A8B0SUD1</accession>
<organism evidence="1">
    <name type="scientific">Klebsiella pneumoniae</name>
    <dbReference type="NCBI Taxonomy" id="573"/>
    <lineage>
        <taxon>Bacteria</taxon>
        <taxon>Pseudomonadati</taxon>
        <taxon>Pseudomonadota</taxon>
        <taxon>Gammaproteobacteria</taxon>
        <taxon>Enterobacterales</taxon>
        <taxon>Enterobacteriaceae</taxon>
        <taxon>Klebsiella/Raoultella group</taxon>
        <taxon>Klebsiella</taxon>
        <taxon>Klebsiella pneumoniae complex</taxon>
    </lineage>
</organism>
<dbReference type="AlphaFoldDB" id="A0A8B0SUD1"/>
<protein>
    <submittedName>
        <fullName evidence="1">UPF0380 proteins YafZ and homologs</fullName>
    </submittedName>
</protein>